<feature type="region of interest" description="Disordered" evidence="1">
    <location>
        <begin position="298"/>
        <end position="317"/>
    </location>
</feature>
<feature type="region of interest" description="Disordered" evidence="1">
    <location>
        <begin position="163"/>
        <end position="202"/>
    </location>
</feature>
<dbReference type="AlphaFoldDB" id="A0AA38RG00"/>
<dbReference type="EMBL" id="JANBVO010000035">
    <property type="protein sequence ID" value="KAJ9137305.1"/>
    <property type="molecule type" value="Genomic_DNA"/>
</dbReference>
<comment type="caution">
    <text evidence="2">The sequence shown here is derived from an EMBL/GenBank/DDBJ whole genome shotgun (WGS) entry which is preliminary data.</text>
</comment>
<accession>A0AA38RG00</accession>
<keyword evidence="3" id="KW-1185">Reference proteome</keyword>
<organism evidence="2 3">
    <name type="scientific">Pleurostoma richardsiae</name>
    <dbReference type="NCBI Taxonomy" id="41990"/>
    <lineage>
        <taxon>Eukaryota</taxon>
        <taxon>Fungi</taxon>
        <taxon>Dikarya</taxon>
        <taxon>Ascomycota</taxon>
        <taxon>Pezizomycotina</taxon>
        <taxon>Sordariomycetes</taxon>
        <taxon>Sordariomycetidae</taxon>
        <taxon>Calosphaeriales</taxon>
        <taxon>Pleurostomataceae</taxon>
        <taxon>Pleurostoma</taxon>
    </lineage>
</organism>
<gene>
    <name evidence="2" type="ORF">NKR23_g9278</name>
</gene>
<feature type="region of interest" description="Disordered" evidence="1">
    <location>
        <begin position="489"/>
        <end position="518"/>
    </location>
</feature>
<dbReference type="Proteomes" id="UP001174694">
    <property type="component" value="Unassembled WGS sequence"/>
</dbReference>
<name>A0AA38RG00_9PEZI</name>
<evidence type="ECO:0000256" key="1">
    <source>
        <dbReference type="SAM" id="MobiDB-lite"/>
    </source>
</evidence>
<reference evidence="2" key="1">
    <citation type="submission" date="2022-07" db="EMBL/GenBank/DDBJ databases">
        <title>Fungi with potential for degradation of polypropylene.</title>
        <authorList>
            <person name="Gostincar C."/>
        </authorList>
    </citation>
    <scope>NUCLEOTIDE SEQUENCE</scope>
    <source>
        <strain evidence="2">EXF-13308</strain>
    </source>
</reference>
<evidence type="ECO:0000313" key="3">
    <source>
        <dbReference type="Proteomes" id="UP001174694"/>
    </source>
</evidence>
<feature type="compositionally biased region" description="Gly residues" evidence="1">
    <location>
        <begin position="496"/>
        <end position="506"/>
    </location>
</feature>
<feature type="compositionally biased region" description="Low complexity" evidence="1">
    <location>
        <begin position="507"/>
        <end position="518"/>
    </location>
</feature>
<feature type="compositionally biased region" description="Polar residues" evidence="1">
    <location>
        <begin position="163"/>
        <end position="175"/>
    </location>
</feature>
<protein>
    <submittedName>
        <fullName evidence="2">Uncharacterized protein</fullName>
    </submittedName>
</protein>
<proteinExistence type="predicted"/>
<sequence length="518" mass="53007">MSDEFNLEENTSVPTFRAGLDPSILAAAPVPSTSVNGINQPGVGNTRSGNATAADLFGSAGGNVNNRAAAALPNTAVPGLSNLQNIRGIQRDSLGRNIGGSIGGNMGASVAGLAGPGGFRPINNAGNASIGANPSRSSNRSAYPEFSSDLNMLIPPGVANGMDNNIGTGQNNSTPGGAVPGNPARGRRIQSLPRSGSRRAANLAPRPSNLFLAKAALNPLILPGAFGAAQGANVFGPAAMDVDAVAGGGVGEGQSQSAASLAIQLPRVEVPPVDNPVAAGVEGENLFGPAFDWADLIDDDGGNGNTSIQPAAPAAPAPPNAPLLSHAVLPAAVAAAPVASVPLVVPVAPVPLVAPVAPIAPFAPVPPYRTTAEILQLGAADVGPPVIGTLRPAGFLPITANECVFLREDQLKHYTNAELSILQADLRVLVDNVNYQAAQPARLLVEAYIKRRRQLANNRNAERSRRKFRAELAHWRAVAIEYGAPDVDFQYQGQDQGQGQGQGPGQDQGQYLDQGQMQ</sequence>
<evidence type="ECO:0000313" key="2">
    <source>
        <dbReference type="EMBL" id="KAJ9137305.1"/>
    </source>
</evidence>